<feature type="transmembrane region" description="Helical" evidence="1">
    <location>
        <begin position="150"/>
        <end position="171"/>
    </location>
</feature>
<keyword evidence="1" id="KW-1133">Transmembrane helix</keyword>
<dbReference type="PANTHER" id="PTHR12242">
    <property type="entry name" value="OS02G0130600 PROTEIN-RELATED"/>
    <property type="match status" value="1"/>
</dbReference>
<feature type="transmembrane region" description="Helical" evidence="1">
    <location>
        <begin position="75"/>
        <end position="95"/>
    </location>
</feature>
<feature type="transmembrane region" description="Helical" evidence="1">
    <location>
        <begin position="33"/>
        <end position="55"/>
    </location>
</feature>
<proteinExistence type="predicted"/>
<dbReference type="Pfam" id="PF21534">
    <property type="entry name" value="Rost"/>
    <property type="match status" value="1"/>
</dbReference>
<evidence type="ECO:0000313" key="3">
    <source>
        <dbReference type="Proteomes" id="UP000288216"/>
    </source>
</evidence>
<reference evidence="2 3" key="1">
    <citation type="journal article" date="2018" name="Nat. Ecol. Evol.">
        <title>Shark genomes provide insights into elasmobranch evolution and the origin of vertebrates.</title>
        <authorList>
            <person name="Hara Y"/>
            <person name="Yamaguchi K"/>
            <person name="Onimaru K"/>
            <person name="Kadota M"/>
            <person name="Koyanagi M"/>
            <person name="Keeley SD"/>
            <person name="Tatsumi K"/>
            <person name="Tanaka K"/>
            <person name="Motone F"/>
            <person name="Kageyama Y"/>
            <person name="Nozu R"/>
            <person name="Adachi N"/>
            <person name="Nishimura O"/>
            <person name="Nakagawa R"/>
            <person name="Tanegashima C"/>
            <person name="Kiyatake I"/>
            <person name="Matsumoto R"/>
            <person name="Murakumo K"/>
            <person name="Nishida K"/>
            <person name="Terakita A"/>
            <person name="Kuratani S"/>
            <person name="Sato K"/>
            <person name="Hyodo S Kuraku.S."/>
        </authorList>
    </citation>
    <scope>NUCLEOTIDE SEQUENCE [LARGE SCALE GENOMIC DNA]</scope>
</reference>
<sequence>MGASWIKHFKKEFTLGQCSLKARNPQLFLRSQWGFHPVILCYRIATVIYTLYWLIDSAVRVNSPKWLIYLTIQSYAILTIYFILALVNLICYMVLGRKKSEQNIRAASLEEISSCSPAIPKTEDETPARRLRTESYSTPRALYPSIYIQWFLLNLNCVFAILVTVAFWIFVYKPGRPINPVHINMHGINVLLVLVELFVTAAPIHLIHLIYTSIYYVMYIIFTVIYWAAGGTNLRGKSYIYRSLNYGEHPGQATGYIFLGTCVAIPLLQFLVWNLHLLRRHLYLKCNRKDGEVPHC</sequence>
<name>A0A401PJN0_SCYTO</name>
<feature type="transmembrane region" description="Helical" evidence="1">
    <location>
        <begin position="209"/>
        <end position="229"/>
    </location>
</feature>
<dbReference type="EMBL" id="BFAA01002320">
    <property type="protein sequence ID" value="GCB73344.1"/>
    <property type="molecule type" value="Genomic_DNA"/>
</dbReference>
<evidence type="ECO:0008006" key="4">
    <source>
        <dbReference type="Google" id="ProtNLM"/>
    </source>
</evidence>
<organism evidence="2 3">
    <name type="scientific">Scyliorhinus torazame</name>
    <name type="common">Cloudy catshark</name>
    <name type="synonym">Catulus torazame</name>
    <dbReference type="NCBI Taxonomy" id="75743"/>
    <lineage>
        <taxon>Eukaryota</taxon>
        <taxon>Metazoa</taxon>
        <taxon>Chordata</taxon>
        <taxon>Craniata</taxon>
        <taxon>Vertebrata</taxon>
        <taxon>Chondrichthyes</taxon>
        <taxon>Elasmobranchii</taxon>
        <taxon>Galeomorphii</taxon>
        <taxon>Galeoidea</taxon>
        <taxon>Carcharhiniformes</taxon>
        <taxon>Scyliorhinidae</taxon>
        <taxon>Scyliorhinus</taxon>
    </lineage>
</organism>
<keyword evidence="1" id="KW-0812">Transmembrane</keyword>
<dbReference type="OMA" id="VRTYTRY"/>
<dbReference type="AlphaFoldDB" id="A0A401PJN0"/>
<protein>
    <recommendedName>
        <fullName evidence="4">Protein rolling stone</fullName>
    </recommendedName>
</protein>
<dbReference type="STRING" id="75743.A0A401PJN0"/>
<evidence type="ECO:0000256" key="1">
    <source>
        <dbReference type="SAM" id="Phobius"/>
    </source>
</evidence>
<keyword evidence="1" id="KW-0472">Membrane</keyword>
<evidence type="ECO:0000313" key="2">
    <source>
        <dbReference type="EMBL" id="GCB73344.1"/>
    </source>
</evidence>
<keyword evidence="3" id="KW-1185">Reference proteome</keyword>
<dbReference type="PANTHER" id="PTHR12242:SF1">
    <property type="entry name" value="MYND-TYPE DOMAIN-CONTAINING PROTEIN"/>
    <property type="match status" value="1"/>
</dbReference>
<feature type="transmembrane region" description="Helical" evidence="1">
    <location>
        <begin position="253"/>
        <end position="275"/>
    </location>
</feature>
<feature type="transmembrane region" description="Helical" evidence="1">
    <location>
        <begin position="183"/>
        <end position="202"/>
    </location>
</feature>
<dbReference type="Proteomes" id="UP000288216">
    <property type="component" value="Unassembled WGS sequence"/>
</dbReference>
<dbReference type="GO" id="GO:0016020">
    <property type="term" value="C:membrane"/>
    <property type="evidence" value="ECO:0007669"/>
    <property type="project" value="TreeGrafter"/>
</dbReference>
<gene>
    <name evidence="2" type="ORF">scyTo_0006730</name>
</gene>
<dbReference type="InterPro" id="IPR049352">
    <property type="entry name" value="Rost"/>
</dbReference>
<comment type="caution">
    <text evidence="2">The sequence shown here is derived from an EMBL/GenBank/DDBJ whole genome shotgun (WGS) entry which is preliminary data.</text>
</comment>
<dbReference type="OrthoDB" id="419711at2759"/>
<accession>A0A401PJN0</accession>